<comment type="caution">
    <text evidence="8">The sequence shown here is derived from an EMBL/GenBank/DDBJ whole genome shotgun (WGS) entry which is preliminary data.</text>
</comment>
<keyword evidence="4 7" id="KW-0442">Lipid degradation</keyword>
<gene>
    <name evidence="8" type="ORF">KIPB_002264</name>
</gene>
<reference evidence="8 9" key="1">
    <citation type="journal article" date="2018" name="PLoS ONE">
        <title>The draft genome of Kipferlia bialata reveals reductive genome evolution in fornicate parasites.</title>
        <authorList>
            <person name="Tanifuji G."/>
            <person name="Takabayashi S."/>
            <person name="Kume K."/>
            <person name="Takagi M."/>
            <person name="Nakayama T."/>
            <person name="Kamikawa R."/>
            <person name="Inagaki Y."/>
            <person name="Hashimoto T."/>
        </authorList>
    </citation>
    <scope>NUCLEOTIDE SEQUENCE [LARGE SCALE GENOMIC DNA]</scope>
    <source>
        <strain evidence="8">NY0173</strain>
    </source>
</reference>
<comment type="similarity">
    <text evidence="1 7">Belongs to the phospholipase B-like family.</text>
</comment>
<organism evidence="8 9">
    <name type="scientific">Kipferlia bialata</name>
    <dbReference type="NCBI Taxonomy" id="797122"/>
    <lineage>
        <taxon>Eukaryota</taxon>
        <taxon>Metamonada</taxon>
        <taxon>Carpediemonas-like organisms</taxon>
        <taxon>Kipferlia</taxon>
    </lineage>
</organism>
<feature type="chain" id="PRO_5039962477" description="Phospholipase B-like" evidence="7">
    <location>
        <begin position="32"/>
        <end position="555"/>
    </location>
</feature>
<feature type="signal peptide" evidence="7">
    <location>
        <begin position="1"/>
        <end position="31"/>
    </location>
</feature>
<evidence type="ECO:0000313" key="8">
    <source>
        <dbReference type="EMBL" id="GIQ81322.1"/>
    </source>
</evidence>
<dbReference type="GO" id="GO:0009395">
    <property type="term" value="P:phospholipid catabolic process"/>
    <property type="evidence" value="ECO:0007669"/>
    <property type="project" value="TreeGrafter"/>
</dbReference>
<keyword evidence="5 7" id="KW-0443">Lipid metabolism</keyword>
<keyword evidence="6" id="KW-0325">Glycoprotein</keyword>
<name>A0A9K3CRZ4_9EUKA</name>
<evidence type="ECO:0000256" key="4">
    <source>
        <dbReference type="ARBA" id="ARBA00022963"/>
    </source>
</evidence>
<dbReference type="GO" id="GO:0004620">
    <property type="term" value="F:phospholipase activity"/>
    <property type="evidence" value="ECO:0007669"/>
    <property type="project" value="InterPro"/>
</dbReference>
<comment type="function">
    <text evidence="7">Putative phospholipase.</text>
</comment>
<dbReference type="Pfam" id="PF04916">
    <property type="entry name" value="Phospholip_B"/>
    <property type="match status" value="1"/>
</dbReference>
<protein>
    <recommendedName>
        <fullName evidence="7">Phospholipase B-like</fullName>
        <ecNumber evidence="7">3.1.1.-</ecNumber>
    </recommendedName>
</protein>
<keyword evidence="3 7" id="KW-0378">Hydrolase</keyword>
<evidence type="ECO:0000256" key="2">
    <source>
        <dbReference type="ARBA" id="ARBA00022729"/>
    </source>
</evidence>
<evidence type="ECO:0000256" key="5">
    <source>
        <dbReference type="ARBA" id="ARBA00023098"/>
    </source>
</evidence>
<evidence type="ECO:0000313" key="9">
    <source>
        <dbReference type="Proteomes" id="UP000265618"/>
    </source>
</evidence>
<dbReference type="PANTHER" id="PTHR12370:SF3">
    <property type="entry name" value="PHOSPHOLIPASE B-LIKE 2-RELATED"/>
    <property type="match status" value="1"/>
</dbReference>
<dbReference type="OrthoDB" id="419508at2759"/>
<keyword evidence="2 7" id="KW-0732">Signal</keyword>
<dbReference type="Proteomes" id="UP000265618">
    <property type="component" value="Unassembled WGS sequence"/>
</dbReference>
<dbReference type="EC" id="3.1.1.-" evidence="7"/>
<evidence type="ECO:0000256" key="3">
    <source>
        <dbReference type="ARBA" id="ARBA00022801"/>
    </source>
</evidence>
<dbReference type="PANTHER" id="PTHR12370">
    <property type="entry name" value="PHOSPHOLIPASE B-RELATED"/>
    <property type="match status" value="1"/>
</dbReference>
<keyword evidence="9" id="KW-1185">Reference proteome</keyword>
<evidence type="ECO:0000256" key="7">
    <source>
        <dbReference type="RuleBase" id="RU364138"/>
    </source>
</evidence>
<accession>A0A9K3CRZ4</accession>
<proteinExistence type="inferred from homology"/>
<dbReference type="Gene3D" id="3.60.60.30">
    <property type="match status" value="1"/>
</dbReference>
<evidence type="ECO:0000256" key="1">
    <source>
        <dbReference type="ARBA" id="ARBA00007835"/>
    </source>
</evidence>
<evidence type="ECO:0000256" key="6">
    <source>
        <dbReference type="ARBA" id="ARBA00023180"/>
    </source>
</evidence>
<dbReference type="GO" id="GO:0005576">
    <property type="term" value="C:extracellular region"/>
    <property type="evidence" value="ECO:0007669"/>
    <property type="project" value="TreeGrafter"/>
</dbReference>
<dbReference type="InterPro" id="IPR007000">
    <property type="entry name" value="PLipase_B-like"/>
</dbReference>
<dbReference type="AlphaFoldDB" id="A0A9K3CRZ4"/>
<dbReference type="EMBL" id="BDIP01000362">
    <property type="protein sequence ID" value="GIQ81322.1"/>
    <property type="molecule type" value="Genomic_DNA"/>
</dbReference>
<sequence>MSGLLHLDTDWFRSVMWKCVLVLALLGCAMATGLPDSYTYNYGVTFDEVKGYNITTTPDVDCAAFAYFEDMLDEIGWMPIRVTTNGDYNDTVQMEAAGYLEGYLYQERIFTHQQNLWDWYLFDYVPGHVFPDSLFTYLQENLDFIRHNVETKPNDDYWRGVGHVLHQFDGVVLGYQAAMPEDGSQYQSELDLWMYQSAGDLLDLVVAVEPSMRPDWSNMTPFEKDMRFAKDSHCTGLVKLAGDYSDVYVSQAAWFFYGAMTRAIKRYTYNLHDPAVKAHSMAFSSYPGFLYSFDDILATEDQGMMALETTNDIFKTELYDNCSPESVLTWIRSTVAMRGSSSGQEWVDIFKRYNSGSYNNQWQVIDTKRLLPGVGAQPGLLTVLEQIPGYTHDADLTDVLVEQTYFPSFNIPYFTDIFDMSGYAEEAADDFTWSYEDNPRAQIFRRDAPGVKTFDDFKTIMRYNKWQTDELSFGDSGNAPASRYDLREDAAHRMGFGALDAKCTSKNKITEGIAFEAISSPTYDDQVPMTFGELYSPHRGLMEGPYTHPWITWEW</sequence>